<evidence type="ECO:0000256" key="2">
    <source>
        <dbReference type="ARBA" id="ARBA00008821"/>
    </source>
</evidence>
<comment type="similarity">
    <text evidence="2">Belongs to the nucleobase:cation symporter-2 (NCS2) (TC 2.A.40) family.</text>
</comment>
<sequence>MGIIGLSGCLASLLGSCVGTMLYMQNVSLVHHTKSPCRIIMIVVGWVFVFLGVFTKFAVVIATIPEPMLGGILGFIMTMILGMAFTCLQSVNLTIPRNISIITISIMLGVNCGQKDSSCT</sequence>
<protein>
    <submittedName>
        <fullName evidence="8">Uncharacterized protein</fullName>
    </submittedName>
</protein>
<keyword evidence="5 6" id="KW-0472">Membrane</keyword>
<reference evidence="8" key="1">
    <citation type="submission" date="2022-11" db="UniProtKB">
        <authorList>
            <consortium name="WormBaseParasite"/>
        </authorList>
    </citation>
    <scope>IDENTIFICATION</scope>
</reference>
<keyword evidence="3 6" id="KW-0812">Transmembrane</keyword>
<keyword evidence="4 6" id="KW-1133">Transmembrane helix</keyword>
<evidence type="ECO:0000313" key="7">
    <source>
        <dbReference type="Proteomes" id="UP000887540"/>
    </source>
</evidence>
<evidence type="ECO:0000313" key="8">
    <source>
        <dbReference type="WBParaSite" id="ACRNAN_scaffold14285.g11157.t1"/>
    </source>
</evidence>
<evidence type="ECO:0000256" key="5">
    <source>
        <dbReference type="ARBA" id="ARBA00023136"/>
    </source>
</evidence>
<feature type="transmembrane region" description="Helical" evidence="6">
    <location>
        <begin position="69"/>
        <end position="91"/>
    </location>
</feature>
<evidence type="ECO:0000256" key="1">
    <source>
        <dbReference type="ARBA" id="ARBA00004141"/>
    </source>
</evidence>
<evidence type="ECO:0000256" key="4">
    <source>
        <dbReference type="ARBA" id="ARBA00022989"/>
    </source>
</evidence>
<dbReference type="Pfam" id="PF00860">
    <property type="entry name" value="Xan_ur_permease"/>
    <property type="match status" value="1"/>
</dbReference>
<dbReference type="PANTHER" id="PTHR11119">
    <property type="entry name" value="XANTHINE-URACIL / VITAMIN C PERMEASE FAMILY MEMBER"/>
    <property type="match status" value="1"/>
</dbReference>
<dbReference type="Proteomes" id="UP000887540">
    <property type="component" value="Unplaced"/>
</dbReference>
<proteinExistence type="inferred from homology"/>
<dbReference type="WBParaSite" id="ACRNAN_scaffold14285.g11157.t1">
    <property type="protein sequence ID" value="ACRNAN_scaffold14285.g11157.t1"/>
    <property type="gene ID" value="ACRNAN_scaffold14285.g11157"/>
</dbReference>
<dbReference type="GO" id="GO:0016020">
    <property type="term" value="C:membrane"/>
    <property type="evidence" value="ECO:0007669"/>
    <property type="project" value="UniProtKB-SubCell"/>
</dbReference>
<evidence type="ECO:0000256" key="3">
    <source>
        <dbReference type="ARBA" id="ARBA00022692"/>
    </source>
</evidence>
<evidence type="ECO:0000256" key="6">
    <source>
        <dbReference type="SAM" id="Phobius"/>
    </source>
</evidence>
<dbReference type="AlphaFoldDB" id="A0A914CT39"/>
<feature type="transmembrane region" description="Helical" evidence="6">
    <location>
        <begin position="39"/>
        <end position="62"/>
    </location>
</feature>
<comment type="subcellular location">
    <subcellularLocation>
        <location evidence="1">Membrane</location>
        <topology evidence="1">Multi-pass membrane protein</topology>
    </subcellularLocation>
</comment>
<name>A0A914CT39_9BILA</name>
<dbReference type="GO" id="GO:0022857">
    <property type="term" value="F:transmembrane transporter activity"/>
    <property type="evidence" value="ECO:0007669"/>
    <property type="project" value="InterPro"/>
</dbReference>
<dbReference type="InterPro" id="IPR006043">
    <property type="entry name" value="NCS2"/>
</dbReference>
<accession>A0A914CT39</accession>
<keyword evidence="7" id="KW-1185">Reference proteome</keyword>
<organism evidence="7 8">
    <name type="scientific">Acrobeloides nanus</name>
    <dbReference type="NCBI Taxonomy" id="290746"/>
    <lineage>
        <taxon>Eukaryota</taxon>
        <taxon>Metazoa</taxon>
        <taxon>Ecdysozoa</taxon>
        <taxon>Nematoda</taxon>
        <taxon>Chromadorea</taxon>
        <taxon>Rhabditida</taxon>
        <taxon>Tylenchina</taxon>
        <taxon>Cephalobomorpha</taxon>
        <taxon>Cephaloboidea</taxon>
        <taxon>Cephalobidae</taxon>
        <taxon>Acrobeloides</taxon>
    </lineage>
</organism>